<dbReference type="InterPro" id="IPR017983">
    <property type="entry name" value="GPCR_2_secretin-like_CS"/>
</dbReference>
<evidence type="ECO:0000256" key="9">
    <source>
        <dbReference type="ARBA" id="ARBA00023180"/>
    </source>
</evidence>
<evidence type="ECO:0000256" key="3">
    <source>
        <dbReference type="ARBA" id="ARBA00022475"/>
    </source>
</evidence>
<dbReference type="InterPro" id="IPR000832">
    <property type="entry name" value="GPCR_2_secretin-like"/>
</dbReference>
<dbReference type="PRINTS" id="PR01127">
    <property type="entry name" value="DIUHORMONER"/>
</dbReference>
<keyword evidence="9" id="KW-0325">Glycoprotein</keyword>
<evidence type="ECO:0000313" key="16">
    <source>
        <dbReference type="EMBL" id="JAS63996.1"/>
    </source>
</evidence>
<dbReference type="PROSITE" id="PS50227">
    <property type="entry name" value="G_PROTEIN_RECEP_F2_3"/>
    <property type="match status" value="1"/>
</dbReference>
<keyword evidence="3" id="KW-1003">Cell membrane</keyword>
<dbReference type="FunFam" id="1.20.1070.10:FF:000155">
    <property type="entry name" value="diuretic hormone receptor isoform X1"/>
    <property type="match status" value="1"/>
</dbReference>
<dbReference type="PROSITE" id="PS00018">
    <property type="entry name" value="EF_HAND_1"/>
    <property type="match status" value="1"/>
</dbReference>
<evidence type="ECO:0000256" key="6">
    <source>
        <dbReference type="ARBA" id="ARBA00023040"/>
    </source>
</evidence>
<keyword evidence="6" id="KW-0297">G-protein coupled receptor</keyword>
<dbReference type="PRINTS" id="PR00249">
    <property type="entry name" value="GPCRSECRETIN"/>
</dbReference>
<feature type="transmembrane region" description="Helical" evidence="13">
    <location>
        <begin position="119"/>
        <end position="142"/>
    </location>
</feature>
<dbReference type="GO" id="GO:0007166">
    <property type="term" value="P:cell surface receptor signaling pathway"/>
    <property type="evidence" value="ECO:0007669"/>
    <property type="project" value="InterPro"/>
</dbReference>
<organism evidence="16">
    <name type="scientific">Cuerna arida</name>
    <dbReference type="NCBI Taxonomy" id="1464854"/>
    <lineage>
        <taxon>Eukaryota</taxon>
        <taxon>Metazoa</taxon>
        <taxon>Ecdysozoa</taxon>
        <taxon>Arthropoda</taxon>
        <taxon>Hexapoda</taxon>
        <taxon>Insecta</taxon>
        <taxon>Pterygota</taxon>
        <taxon>Neoptera</taxon>
        <taxon>Paraneoptera</taxon>
        <taxon>Hemiptera</taxon>
        <taxon>Auchenorrhyncha</taxon>
        <taxon>Membracoidea</taxon>
        <taxon>Cicadellidae</taxon>
        <taxon>Cicadellinae</taxon>
        <taxon>Proconiini</taxon>
        <taxon>Cuerna</taxon>
    </lineage>
</organism>
<dbReference type="GO" id="GO:0017046">
    <property type="term" value="F:peptide hormone binding"/>
    <property type="evidence" value="ECO:0007669"/>
    <property type="project" value="TreeGrafter"/>
</dbReference>
<accession>A0A1B6GNH4</accession>
<dbReference type="EMBL" id="GECZ01005773">
    <property type="protein sequence ID" value="JAS63996.1"/>
    <property type="molecule type" value="Transcribed_RNA"/>
</dbReference>
<reference evidence="16" key="1">
    <citation type="submission" date="2015-11" db="EMBL/GenBank/DDBJ databases">
        <title>De novo transcriptome assembly of four potential Pierce s Disease insect vectors from Arizona vineyards.</title>
        <authorList>
            <person name="Tassone E.E."/>
        </authorList>
    </citation>
    <scope>NUCLEOTIDE SEQUENCE</scope>
</reference>
<feature type="transmembrane region" description="Helical" evidence="13">
    <location>
        <begin position="288"/>
        <end position="313"/>
    </location>
</feature>
<dbReference type="PANTHER" id="PTHR45620:SF15">
    <property type="entry name" value="DIURETIC HORMONE 44 RECEPTOR 1-RELATED"/>
    <property type="match status" value="1"/>
</dbReference>
<feature type="transmembrane region" description="Helical" evidence="13">
    <location>
        <begin position="233"/>
        <end position="252"/>
    </location>
</feature>
<dbReference type="AlphaFoldDB" id="A0A1B6GNH4"/>
<dbReference type="Pfam" id="PF02793">
    <property type="entry name" value="HRM"/>
    <property type="match status" value="1"/>
</dbReference>
<dbReference type="InterPro" id="IPR017981">
    <property type="entry name" value="GPCR_2-like_7TM"/>
</dbReference>
<feature type="transmembrane region" description="Helical" evidence="13">
    <location>
        <begin position="154"/>
        <end position="173"/>
    </location>
</feature>
<comment type="subcellular location">
    <subcellularLocation>
        <location evidence="1">Cell membrane</location>
        <topology evidence="1">Multi-pass membrane protein</topology>
    </subcellularLocation>
</comment>
<dbReference type="InterPro" id="IPR036445">
    <property type="entry name" value="GPCR_2_extracell_dom_sf"/>
</dbReference>
<evidence type="ECO:0000259" key="14">
    <source>
        <dbReference type="PROSITE" id="PS50227"/>
    </source>
</evidence>
<feature type="domain" description="G-protein coupled receptors family 2 profile 2" evidence="15">
    <location>
        <begin position="117"/>
        <end position="384"/>
    </location>
</feature>
<dbReference type="InterPro" id="IPR050332">
    <property type="entry name" value="GPCR_2"/>
</dbReference>
<gene>
    <name evidence="16" type="ORF">g.35062</name>
</gene>
<dbReference type="GO" id="GO:0008528">
    <property type="term" value="F:G protein-coupled peptide receptor activity"/>
    <property type="evidence" value="ECO:0007669"/>
    <property type="project" value="TreeGrafter"/>
</dbReference>
<feature type="transmembrane region" description="Helical" evidence="13">
    <location>
        <begin position="364"/>
        <end position="383"/>
    </location>
</feature>
<evidence type="ECO:0000256" key="5">
    <source>
        <dbReference type="ARBA" id="ARBA00022989"/>
    </source>
</evidence>
<dbReference type="GO" id="GO:0008036">
    <property type="term" value="F:diuretic hormone receptor activity"/>
    <property type="evidence" value="ECO:0007669"/>
    <property type="project" value="InterPro"/>
</dbReference>
<evidence type="ECO:0000256" key="12">
    <source>
        <dbReference type="ARBA" id="ARBA00071387"/>
    </source>
</evidence>
<keyword evidence="5 13" id="KW-1133">Transmembrane helix</keyword>
<dbReference type="GO" id="GO:0005886">
    <property type="term" value="C:plasma membrane"/>
    <property type="evidence" value="ECO:0007669"/>
    <property type="project" value="UniProtKB-SubCell"/>
</dbReference>
<dbReference type="SUPFAM" id="SSF111418">
    <property type="entry name" value="Hormone receptor domain"/>
    <property type="match status" value="1"/>
</dbReference>
<dbReference type="InterPro" id="IPR001879">
    <property type="entry name" value="GPCR_2_extracellular_dom"/>
</dbReference>
<name>A0A1B6GNH4_9HEMI</name>
<dbReference type="PANTHER" id="PTHR45620">
    <property type="entry name" value="PDF RECEPTOR-LIKE PROTEIN-RELATED"/>
    <property type="match status" value="1"/>
</dbReference>
<dbReference type="PROSITE" id="PS50261">
    <property type="entry name" value="G_PROTEIN_RECEP_F2_4"/>
    <property type="match status" value="1"/>
</dbReference>
<evidence type="ECO:0000256" key="2">
    <source>
        <dbReference type="ARBA" id="ARBA00005314"/>
    </source>
</evidence>
<feature type="transmembrane region" description="Helical" evidence="13">
    <location>
        <begin position="333"/>
        <end position="352"/>
    </location>
</feature>
<evidence type="ECO:0000256" key="1">
    <source>
        <dbReference type="ARBA" id="ARBA00004651"/>
    </source>
</evidence>
<dbReference type="SMART" id="SM00008">
    <property type="entry name" value="HormR"/>
    <property type="match status" value="1"/>
</dbReference>
<keyword evidence="7 13" id="KW-0472">Membrane</keyword>
<dbReference type="Gene3D" id="4.10.1240.10">
    <property type="entry name" value="GPCR, family 2, extracellular hormone receptor domain"/>
    <property type="match status" value="1"/>
</dbReference>
<dbReference type="Pfam" id="PF00002">
    <property type="entry name" value="7tm_2"/>
    <property type="match status" value="1"/>
</dbReference>
<evidence type="ECO:0000256" key="13">
    <source>
        <dbReference type="SAM" id="Phobius"/>
    </source>
</evidence>
<evidence type="ECO:0000256" key="8">
    <source>
        <dbReference type="ARBA" id="ARBA00023170"/>
    </source>
</evidence>
<evidence type="ECO:0000256" key="10">
    <source>
        <dbReference type="ARBA" id="ARBA00023224"/>
    </source>
</evidence>
<keyword evidence="4 13" id="KW-0812">Transmembrane</keyword>
<feature type="domain" description="G-protein coupled receptors family 2 profile 1" evidence="14">
    <location>
        <begin position="18"/>
        <end position="101"/>
    </location>
</feature>
<keyword evidence="8" id="KW-0675">Receptor</keyword>
<evidence type="ECO:0000259" key="15">
    <source>
        <dbReference type="PROSITE" id="PS50261"/>
    </source>
</evidence>
<dbReference type="InterPro" id="IPR018247">
    <property type="entry name" value="EF_Hand_1_Ca_BS"/>
</dbReference>
<comment type="function">
    <text evidence="11">Receptor for the insect diurectic hormone. The activity of this receptor is mediated by G proteins which activate adenylyl cyclase.</text>
</comment>
<evidence type="ECO:0000256" key="11">
    <source>
        <dbReference type="ARBA" id="ARBA00054836"/>
    </source>
</evidence>
<dbReference type="GO" id="GO:0007188">
    <property type="term" value="P:adenylate cyclase-modulating G protein-coupled receptor signaling pathway"/>
    <property type="evidence" value="ECO:0007669"/>
    <property type="project" value="TreeGrafter"/>
</dbReference>
<dbReference type="SUPFAM" id="SSF81321">
    <property type="entry name" value="Family A G protein-coupled receptor-like"/>
    <property type="match status" value="1"/>
</dbReference>
<evidence type="ECO:0000256" key="7">
    <source>
        <dbReference type="ARBA" id="ARBA00023136"/>
    </source>
</evidence>
<protein>
    <recommendedName>
        <fullName evidence="12">Diuretic hormone receptor</fullName>
    </recommendedName>
</protein>
<dbReference type="PROSITE" id="PS00650">
    <property type="entry name" value="G_PROTEIN_RECEP_F2_2"/>
    <property type="match status" value="1"/>
</dbReference>
<dbReference type="InterPro" id="IPR002001">
    <property type="entry name" value="GPCR_2_diuretic_rcpt"/>
</dbReference>
<proteinExistence type="inferred from homology"/>
<feature type="transmembrane region" description="Helical" evidence="13">
    <location>
        <begin position="200"/>
        <end position="221"/>
    </location>
</feature>
<keyword evidence="10" id="KW-0807">Transducer</keyword>
<sequence>MVTVDFNETNLISPEEIECMLIYHQESLEQHPHLPPPGYCPRVWDYVLCWPPTPVATIAHIPCFPELNGIKYDTTKNATRLCHSNGTWDDYTDFSACAAFPAVESSLPKLLSPVEITTILYITGYTLSLVALSAAVFIFIYFKDLRCLRNTIHTNLMATYILSDTVWMITHPIQMYQSNEGSLGQECTIAILTLNIILHYLYLTNFFWMFVEGLYLYMLVVKTFARQNLKLRGYASIGWGAPLIVMVIWIFVKSFFTNKVNSETRLEARLISSMMPQCTLLMPGVYDWIYQGPMLFVLLLNIIFLSSIMWVLITKLRAATNAETQQYRKATKALLVLIPLLGVTYILFIDAPTEDHLASVYHNVRAVLLSTQGFLVALLYCFLNSEVQNTFRHHLAQWKEARDIGMGPRYSTSKEWSPSTQQESMRLFPTKFFQRKRQMSVSEATTMTLLGHSVRQGSNVEAGDTRSENIL</sequence>
<comment type="similarity">
    <text evidence="2">Belongs to the G-protein coupled receptor 2 family.</text>
</comment>
<dbReference type="Gene3D" id="1.20.1070.10">
    <property type="entry name" value="Rhodopsin 7-helix transmembrane proteins"/>
    <property type="match status" value="1"/>
</dbReference>
<evidence type="ECO:0000256" key="4">
    <source>
        <dbReference type="ARBA" id="ARBA00022692"/>
    </source>
</evidence>